<sequence length="136" mass="14627">METGVDAQQDDDDLFGNGGHRPVSVRYDKEEESDVEISLESDSDDSVMIVPEGLLLERGDTPDAKKEEVEEIEKVVVTSPPQSQVPSAVPDQAQAPAPAPSPAQPVAQLAAVEEPKVEPQDGDEELTVPQDQQQRG</sequence>
<evidence type="ECO:0000313" key="2">
    <source>
        <dbReference type="EMBL" id="GCB76508.1"/>
    </source>
</evidence>
<reference evidence="2 3" key="1">
    <citation type="journal article" date="2018" name="Nat. Ecol. Evol.">
        <title>Shark genomes provide insights into elasmobranch evolution and the origin of vertebrates.</title>
        <authorList>
            <person name="Hara Y"/>
            <person name="Yamaguchi K"/>
            <person name="Onimaru K"/>
            <person name="Kadota M"/>
            <person name="Koyanagi M"/>
            <person name="Keeley SD"/>
            <person name="Tatsumi K"/>
            <person name="Tanaka K"/>
            <person name="Motone F"/>
            <person name="Kageyama Y"/>
            <person name="Nozu R"/>
            <person name="Adachi N"/>
            <person name="Nishimura O"/>
            <person name="Nakagawa R"/>
            <person name="Tanegashima C"/>
            <person name="Kiyatake I"/>
            <person name="Matsumoto R"/>
            <person name="Murakumo K"/>
            <person name="Nishida K"/>
            <person name="Terakita A"/>
            <person name="Kuratani S"/>
            <person name="Sato K"/>
            <person name="Hyodo S Kuraku.S."/>
        </authorList>
    </citation>
    <scope>NUCLEOTIDE SEQUENCE [LARGE SCALE GENOMIC DNA]</scope>
</reference>
<dbReference type="OrthoDB" id="20900at2759"/>
<gene>
    <name evidence="2" type="ORF">scyTo_0019150</name>
</gene>
<feature type="region of interest" description="Disordered" evidence="1">
    <location>
        <begin position="1"/>
        <end position="136"/>
    </location>
</feature>
<dbReference type="EMBL" id="BFAA01013973">
    <property type="protein sequence ID" value="GCB76508.1"/>
    <property type="molecule type" value="Genomic_DNA"/>
</dbReference>
<feature type="compositionally biased region" description="Acidic residues" evidence="1">
    <location>
        <begin position="30"/>
        <end position="45"/>
    </location>
</feature>
<dbReference type="Proteomes" id="UP000288216">
    <property type="component" value="Unassembled WGS sequence"/>
</dbReference>
<feature type="compositionally biased region" description="Basic and acidic residues" evidence="1">
    <location>
        <begin position="55"/>
        <end position="74"/>
    </location>
</feature>
<evidence type="ECO:0000313" key="3">
    <source>
        <dbReference type="Proteomes" id="UP000288216"/>
    </source>
</evidence>
<proteinExistence type="predicted"/>
<feature type="compositionally biased region" description="Low complexity" evidence="1">
    <location>
        <begin position="75"/>
        <end position="96"/>
    </location>
</feature>
<name>A0A401PTS0_SCYTO</name>
<comment type="caution">
    <text evidence="2">The sequence shown here is derived from an EMBL/GenBank/DDBJ whole genome shotgun (WGS) entry which is preliminary data.</text>
</comment>
<evidence type="ECO:0000256" key="1">
    <source>
        <dbReference type="SAM" id="MobiDB-lite"/>
    </source>
</evidence>
<dbReference type="STRING" id="75743.A0A401PTS0"/>
<keyword evidence="3" id="KW-1185">Reference proteome</keyword>
<protein>
    <submittedName>
        <fullName evidence="2">Uncharacterized protein</fullName>
    </submittedName>
</protein>
<organism evidence="2 3">
    <name type="scientific">Scyliorhinus torazame</name>
    <name type="common">Cloudy catshark</name>
    <name type="synonym">Catulus torazame</name>
    <dbReference type="NCBI Taxonomy" id="75743"/>
    <lineage>
        <taxon>Eukaryota</taxon>
        <taxon>Metazoa</taxon>
        <taxon>Chordata</taxon>
        <taxon>Craniata</taxon>
        <taxon>Vertebrata</taxon>
        <taxon>Chondrichthyes</taxon>
        <taxon>Elasmobranchii</taxon>
        <taxon>Galeomorphii</taxon>
        <taxon>Galeoidea</taxon>
        <taxon>Carcharhiniformes</taxon>
        <taxon>Scyliorhinidae</taxon>
        <taxon>Scyliorhinus</taxon>
    </lineage>
</organism>
<dbReference type="AlphaFoldDB" id="A0A401PTS0"/>
<accession>A0A401PTS0</accession>